<dbReference type="PANTHER" id="PTHR30146:SF120">
    <property type="entry name" value="ALANINE RACEMASE"/>
    <property type="match status" value="1"/>
</dbReference>
<sequence length="337" mass="35594">MSTPTKKESAPARPTMAMVAKMAGVSKITVSRALGGSALVRPELREKIVEIAREAGYRMNSAARSLRTRRSNTIAMVIERLIAGDRPISDPLLLAMIGGLLEILTPSGYAMLLTTSDHYLDHNAIDADGIIMLGQGLKGERVKPIAALGLPMVIWGAVTAANGLTVIGSDNRQGGRLAAGHLVERGRRKILFLGDHRHPEVGERLEGVRDVVAATTAALVGSIACEFSRVAGASAVQQALSQNMEFDAIIAASDFIAAGACDALIDRGMRVPDEVAITGFDDIAVATSNRPPLTTIRQDWSAAGRLLGEAILQSVAGEEKGFSSTILPVELIVRQSS</sequence>
<evidence type="ECO:0000259" key="4">
    <source>
        <dbReference type="PROSITE" id="PS50932"/>
    </source>
</evidence>
<protein>
    <submittedName>
        <fullName evidence="5">LacI family transcriptional regulator</fullName>
    </submittedName>
</protein>
<feature type="domain" description="HTH lacI-type" evidence="4">
    <location>
        <begin position="14"/>
        <end position="68"/>
    </location>
</feature>
<dbReference type="Gene3D" id="1.10.260.40">
    <property type="entry name" value="lambda repressor-like DNA-binding domains"/>
    <property type="match status" value="1"/>
</dbReference>
<evidence type="ECO:0000313" key="6">
    <source>
        <dbReference type="Proteomes" id="UP000311469"/>
    </source>
</evidence>
<dbReference type="EMBL" id="CP041017">
    <property type="protein sequence ID" value="QDC39547.1"/>
    <property type="molecule type" value="Genomic_DNA"/>
</dbReference>
<dbReference type="SUPFAM" id="SSF47413">
    <property type="entry name" value="lambda repressor-like DNA-binding domains"/>
    <property type="match status" value="1"/>
</dbReference>
<dbReference type="Pfam" id="PF00356">
    <property type="entry name" value="LacI"/>
    <property type="match status" value="1"/>
</dbReference>
<dbReference type="SUPFAM" id="SSF53822">
    <property type="entry name" value="Periplasmic binding protein-like I"/>
    <property type="match status" value="1"/>
</dbReference>
<keyword evidence="2" id="KW-0238">DNA-binding</keyword>
<evidence type="ECO:0000256" key="1">
    <source>
        <dbReference type="ARBA" id="ARBA00023015"/>
    </source>
</evidence>
<proteinExistence type="predicted"/>
<organism evidence="5 6">
    <name type="scientific">Sphingobium fuliginis ATCC 27551</name>
    <dbReference type="NCBI Taxonomy" id="1208342"/>
    <lineage>
        <taxon>Bacteria</taxon>
        <taxon>Pseudomonadati</taxon>
        <taxon>Pseudomonadota</taxon>
        <taxon>Alphaproteobacteria</taxon>
        <taxon>Sphingomonadales</taxon>
        <taxon>Sphingomonadaceae</taxon>
        <taxon>Sphingobium</taxon>
    </lineage>
</organism>
<dbReference type="AlphaFoldDB" id="A0A5B8CLW5"/>
<dbReference type="InterPro" id="IPR000843">
    <property type="entry name" value="HTH_LacI"/>
</dbReference>
<dbReference type="KEGG" id="sufl:FIL70_20295"/>
<evidence type="ECO:0000256" key="3">
    <source>
        <dbReference type="ARBA" id="ARBA00023163"/>
    </source>
</evidence>
<dbReference type="SMART" id="SM00354">
    <property type="entry name" value="HTH_LACI"/>
    <property type="match status" value="1"/>
</dbReference>
<dbReference type="CDD" id="cd01392">
    <property type="entry name" value="HTH_LacI"/>
    <property type="match status" value="1"/>
</dbReference>
<dbReference type="Gene3D" id="3.40.50.2300">
    <property type="match status" value="2"/>
</dbReference>
<dbReference type="GO" id="GO:0003700">
    <property type="term" value="F:DNA-binding transcription factor activity"/>
    <property type="evidence" value="ECO:0007669"/>
    <property type="project" value="TreeGrafter"/>
</dbReference>
<dbReference type="Pfam" id="PF13377">
    <property type="entry name" value="Peripla_BP_3"/>
    <property type="match status" value="1"/>
</dbReference>
<dbReference type="PANTHER" id="PTHR30146">
    <property type="entry name" value="LACI-RELATED TRANSCRIPTIONAL REPRESSOR"/>
    <property type="match status" value="1"/>
</dbReference>
<keyword evidence="1" id="KW-0805">Transcription regulation</keyword>
<dbReference type="Proteomes" id="UP000311469">
    <property type="component" value="Chromosome cSF2"/>
</dbReference>
<keyword evidence="3" id="KW-0804">Transcription</keyword>
<evidence type="ECO:0000313" key="5">
    <source>
        <dbReference type="EMBL" id="QDC39547.1"/>
    </source>
</evidence>
<dbReference type="PROSITE" id="PS50932">
    <property type="entry name" value="HTH_LACI_2"/>
    <property type="match status" value="1"/>
</dbReference>
<dbReference type="GO" id="GO:0000976">
    <property type="term" value="F:transcription cis-regulatory region binding"/>
    <property type="evidence" value="ECO:0007669"/>
    <property type="project" value="TreeGrafter"/>
</dbReference>
<accession>A0A5B8CLW5</accession>
<gene>
    <name evidence="5" type="ORF">FIL70_20295</name>
</gene>
<dbReference type="InterPro" id="IPR028082">
    <property type="entry name" value="Peripla_BP_I"/>
</dbReference>
<dbReference type="InterPro" id="IPR010982">
    <property type="entry name" value="Lambda_DNA-bd_dom_sf"/>
</dbReference>
<evidence type="ECO:0000256" key="2">
    <source>
        <dbReference type="ARBA" id="ARBA00023125"/>
    </source>
</evidence>
<reference evidence="5 6" key="1">
    <citation type="submission" date="2019-06" db="EMBL/GenBank/DDBJ databases">
        <title>Genome organization and adaptive potential of archetypical organophosphate degarding Sphingobium fuliginis ATCC 27551.</title>
        <authorList>
            <person name="Sarwar A."/>
            <person name="Parthasarathy S."/>
            <person name="Singh C."/>
            <person name="Siddavattam D."/>
        </authorList>
    </citation>
    <scope>NUCLEOTIDE SEQUENCE [LARGE SCALE GENOMIC DNA]</scope>
    <source>
        <strain evidence="5 6">ATCC 27551</strain>
    </source>
</reference>
<name>A0A5B8CLW5_SPHSA</name>
<dbReference type="InterPro" id="IPR046335">
    <property type="entry name" value="LacI/GalR-like_sensor"/>
</dbReference>